<sequence length="119" mass="13496">MVTEFEDSYSAVTSSLICQLNLTFKEIIHNYRKQPHCKPQVFRAVFVDDRFTKVCDKQKAIPLADMAHISGLVVVGVIPSLFEYANVVITTTHKSLHGPRGAMIFFRKGLKRQTKKGKK</sequence>
<comment type="cofactor">
    <cofactor evidence="2">
        <name>pyridoxal 5'-phosphate</name>
        <dbReference type="ChEBI" id="CHEBI:597326"/>
    </cofactor>
</comment>
<evidence type="ECO:0000256" key="1">
    <source>
        <dbReference type="ARBA" id="ARBA00001528"/>
    </source>
</evidence>
<dbReference type="InterPro" id="IPR036915">
    <property type="entry name" value="Cyclin-like_sf"/>
</dbReference>
<evidence type="ECO:0000256" key="2">
    <source>
        <dbReference type="ARBA" id="ARBA00001933"/>
    </source>
</evidence>
<keyword evidence="5" id="KW-0808">Transferase</keyword>
<dbReference type="GO" id="GO:0032259">
    <property type="term" value="P:methylation"/>
    <property type="evidence" value="ECO:0007669"/>
    <property type="project" value="UniProtKB-KW"/>
</dbReference>
<dbReference type="GO" id="GO:0004372">
    <property type="term" value="F:glycine hydroxymethyltransferase activity"/>
    <property type="evidence" value="ECO:0007669"/>
    <property type="project" value="UniProtKB-EC"/>
</dbReference>
<dbReference type="GO" id="GO:0030170">
    <property type="term" value="F:pyridoxal phosphate binding"/>
    <property type="evidence" value="ECO:0007669"/>
    <property type="project" value="TreeGrafter"/>
</dbReference>
<dbReference type="SUPFAM" id="SSF47954">
    <property type="entry name" value="Cyclin-like"/>
    <property type="match status" value="1"/>
</dbReference>
<name>A0A2U1NCP7_ARTAN</name>
<dbReference type="GO" id="GO:0035999">
    <property type="term" value="P:tetrahydrofolate interconversion"/>
    <property type="evidence" value="ECO:0007669"/>
    <property type="project" value="UniProtKB-UniPathway"/>
</dbReference>
<reference evidence="5 6" key="1">
    <citation type="journal article" date="2018" name="Mol. Plant">
        <title>The genome of Artemisia annua provides insight into the evolution of Asteraceae family and artemisinin biosynthesis.</title>
        <authorList>
            <person name="Shen Q."/>
            <person name="Zhang L."/>
            <person name="Liao Z."/>
            <person name="Wang S."/>
            <person name="Yan T."/>
            <person name="Shi P."/>
            <person name="Liu M."/>
            <person name="Fu X."/>
            <person name="Pan Q."/>
            <person name="Wang Y."/>
            <person name="Lv Z."/>
            <person name="Lu X."/>
            <person name="Zhang F."/>
            <person name="Jiang W."/>
            <person name="Ma Y."/>
            <person name="Chen M."/>
            <person name="Hao X."/>
            <person name="Li L."/>
            <person name="Tang Y."/>
            <person name="Lv G."/>
            <person name="Zhou Y."/>
            <person name="Sun X."/>
            <person name="Brodelius P.E."/>
            <person name="Rose J.K.C."/>
            <person name="Tang K."/>
        </authorList>
    </citation>
    <scope>NUCLEOTIDE SEQUENCE [LARGE SCALE GENOMIC DNA]</scope>
    <source>
        <strain evidence="6">cv. Huhao1</strain>
        <tissue evidence="5">Leaf</tissue>
    </source>
</reference>
<dbReference type="EMBL" id="PKPP01003104">
    <property type="protein sequence ID" value="PWA71292.1"/>
    <property type="molecule type" value="Genomic_DNA"/>
</dbReference>
<keyword evidence="5" id="KW-0489">Methyltransferase</keyword>
<evidence type="ECO:0000259" key="4">
    <source>
        <dbReference type="Pfam" id="PF00464"/>
    </source>
</evidence>
<comment type="caution">
    <text evidence="5">The sequence shown here is derived from an EMBL/GenBank/DDBJ whole genome shotgun (WGS) entry which is preliminary data.</text>
</comment>
<dbReference type="InterPro" id="IPR039429">
    <property type="entry name" value="SHMT-like_dom"/>
</dbReference>
<dbReference type="GO" id="GO:0005739">
    <property type="term" value="C:mitochondrion"/>
    <property type="evidence" value="ECO:0007669"/>
    <property type="project" value="TreeGrafter"/>
</dbReference>
<dbReference type="InterPro" id="IPR015424">
    <property type="entry name" value="PyrdxlP-dep_Trfase"/>
</dbReference>
<dbReference type="Pfam" id="PF00464">
    <property type="entry name" value="SHMT"/>
    <property type="match status" value="1"/>
</dbReference>
<evidence type="ECO:0000256" key="3">
    <source>
        <dbReference type="ARBA" id="ARBA00022898"/>
    </source>
</evidence>
<evidence type="ECO:0000313" key="6">
    <source>
        <dbReference type="Proteomes" id="UP000245207"/>
    </source>
</evidence>
<dbReference type="Proteomes" id="UP000245207">
    <property type="component" value="Unassembled WGS sequence"/>
</dbReference>
<dbReference type="OrthoDB" id="844594at2759"/>
<dbReference type="GO" id="GO:0005634">
    <property type="term" value="C:nucleus"/>
    <property type="evidence" value="ECO:0007669"/>
    <property type="project" value="InterPro"/>
</dbReference>
<dbReference type="SUPFAM" id="SSF53383">
    <property type="entry name" value="PLP-dependent transferases"/>
    <property type="match status" value="1"/>
</dbReference>
<organism evidence="5 6">
    <name type="scientific">Artemisia annua</name>
    <name type="common">Sweet wormwood</name>
    <dbReference type="NCBI Taxonomy" id="35608"/>
    <lineage>
        <taxon>Eukaryota</taxon>
        <taxon>Viridiplantae</taxon>
        <taxon>Streptophyta</taxon>
        <taxon>Embryophyta</taxon>
        <taxon>Tracheophyta</taxon>
        <taxon>Spermatophyta</taxon>
        <taxon>Magnoliopsida</taxon>
        <taxon>eudicotyledons</taxon>
        <taxon>Gunneridae</taxon>
        <taxon>Pentapetalae</taxon>
        <taxon>asterids</taxon>
        <taxon>campanulids</taxon>
        <taxon>Asterales</taxon>
        <taxon>Asteraceae</taxon>
        <taxon>Asteroideae</taxon>
        <taxon>Anthemideae</taxon>
        <taxon>Artemisiinae</taxon>
        <taxon>Artemisia</taxon>
    </lineage>
</organism>
<evidence type="ECO:0000313" key="5">
    <source>
        <dbReference type="EMBL" id="PWA71292.1"/>
    </source>
</evidence>
<gene>
    <name evidence="5" type="ORF">CTI12_AA281560</name>
</gene>
<dbReference type="UniPathway" id="UPA00193"/>
<dbReference type="GO" id="GO:0019264">
    <property type="term" value="P:glycine biosynthetic process from serine"/>
    <property type="evidence" value="ECO:0007669"/>
    <property type="project" value="TreeGrafter"/>
</dbReference>
<keyword evidence="3" id="KW-0663">Pyridoxal phosphate</keyword>
<keyword evidence="6" id="KW-1185">Reference proteome</keyword>
<comment type="catalytic activity">
    <reaction evidence="1">
        <text>(6R)-5,10-methylene-5,6,7,8-tetrahydrofolate + glycine + H2O = (6S)-5,6,7,8-tetrahydrofolate + L-serine</text>
        <dbReference type="Rhea" id="RHEA:15481"/>
        <dbReference type="ChEBI" id="CHEBI:15377"/>
        <dbReference type="ChEBI" id="CHEBI:15636"/>
        <dbReference type="ChEBI" id="CHEBI:33384"/>
        <dbReference type="ChEBI" id="CHEBI:57305"/>
        <dbReference type="ChEBI" id="CHEBI:57453"/>
        <dbReference type="EC" id="2.1.2.1"/>
    </reaction>
</comment>
<dbReference type="PANTHER" id="PTHR11680">
    <property type="entry name" value="SERINE HYDROXYMETHYLTRANSFERASE"/>
    <property type="match status" value="1"/>
</dbReference>
<protein>
    <submittedName>
        <fullName evidence="5">Serine hydroxymethyltransferase</fullName>
    </submittedName>
</protein>
<proteinExistence type="predicted"/>
<dbReference type="STRING" id="35608.A0A2U1NCP7"/>
<dbReference type="PANTHER" id="PTHR11680:SF28">
    <property type="entry name" value="SERINE HYDROXYMETHYLTRANSFERASE, MITOCHONDRIAL"/>
    <property type="match status" value="1"/>
</dbReference>
<dbReference type="InterPro" id="IPR015421">
    <property type="entry name" value="PyrdxlP-dep_Trfase_major"/>
</dbReference>
<dbReference type="Gene3D" id="3.40.640.10">
    <property type="entry name" value="Type I PLP-dependent aspartate aminotransferase-like (Major domain)"/>
    <property type="match status" value="1"/>
</dbReference>
<feature type="domain" description="Serine hydroxymethyltransferase-like" evidence="4">
    <location>
        <begin position="49"/>
        <end position="118"/>
    </location>
</feature>
<dbReference type="InterPro" id="IPR049943">
    <property type="entry name" value="Ser_HO-MeTrfase-like"/>
</dbReference>
<dbReference type="AlphaFoldDB" id="A0A2U1NCP7"/>
<accession>A0A2U1NCP7</accession>
<dbReference type="GO" id="GO:0051726">
    <property type="term" value="P:regulation of cell cycle"/>
    <property type="evidence" value="ECO:0007669"/>
    <property type="project" value="InterPro"/>
</dbReference>
<dbReference type="GO" id="GO:0008168">
    <property type="term" value="F:methyltransferase activity"/>
    <property type="evidence" value="ECO:0007669"/>
    <property type="project" value="UniProtKB-KW"/>
</dbReference>